<evidence type="ECO:0000313" key="4">
    <source>
        <dbReference type="EMBL" id="KAH3710607.1"/>
    </source>
</evidence>
<dbReference type="InterPro" id="IPR006652">
    <property type="entry name" value="Kelch_1"/>
</dbReference>
<keyword evidence="5" id="KW-1185">Reference proteome</keyword>
<feature type="region of interest" description="Disordered" evidence="3">
    <location>
        <begin position="1"/>
        <end position="28"/>
    </location>
</feature>
<reference evidence="4" key="2">
    <citation type="submission" date="2020-11" db="EMBL/GenBank/DDBJ databases">
        <authorList>
            <person name="McCartney M.A."/>
            <person name="Auch B."/>
            <person name="Kono T."/>
            <person name="Mallez S."/>
            <person name="Becker A."/>
            <person name="Gohl D.M."/>
            <person name="Silverstein K.A.T."/>
            <person name="Koren S."/>
            <person name="Bechman K.B."/>
            <person name="Herman A."/>
            <person name="Abrahante J.E."/>
            <person name="Garbe J."/>
        </authorList>
    </citation>
    <scope>NUCLEOTIDE SEQUENCE</scope>
    <source>
        <strain evidence="4">Duluth1</strain>
        <tissue evidence="4">Whole animal</tissue>
    </source>
</reference>
<dbReference type="PRINTS" id="PR00501">
    <property type="entry name" value="KELCHREPEAT"/>
</dbReference>
<proteinExistence type="predicted"/>
<evidence type="ECO:0000313" key="5">
    <source>
        <dbReference type="Proteomes" id="UP000828390"/>
    </source>
</evidence>
<evidence type="ECO:0000256" key="3">
    <source>
        <dbReference type="SAM" id="MobiDB-lite"/>
    </source>
</evidence>
<dbReference type="Pfam" id="PF24681">
    <property type="entry name" value="Kelch_KLHDC2_KLHL20_DRC7"/>
    <property type="match status" value="1"/>
</dbReference>
<dbReference type="PANTHER" id="PTHR46344">
    <property type="entry name" value="OS02G0202900 PROTEIN"/>
    <property type="match status" value="1"/>
</dbReference>
<gene>
    <name evidence="4" type="ORF">DPMN_070096</name>
</gene>
<dbReference type="EMBL" id="JAIWYP010000014">
    <property type="protein sequence ID" value="KAH3710607.1"/>
    <property type="molecule type" value="Genomic_DNA"/>
</dbReference>
<accession>A0A9D3Z5D6</accession>
<dbReference type="Proteomes" id="UP000828390">
    <property type="component" value="Unassembled WGS sequence"/>
</dbReference>
<evidence type="ECO:0000256" key="2">
    <source>
        <dbReference type="ARBA" id="ARBA00022737"/>
    </source>
</evidence>
<dbReference type="InterPro" id="IPR015915">
    <property type="entry name" value="Kelch-typ_b-propeller"/>
</dbReference>
<feature type="compositionally biased region" description="Basic residues" evidence="3">
    <location>
        <begin position="12"/>
        <end position="21"/>
    </location>
</feature>
<dbReference type="Pfam" id="PF01344">
    <property type="entry name" value="Kelch_1"/>
    <property type="match status" value="1"/>
</dbReference>
<dbReference type="SUPFAM" id="SSF117281">
    <property type="entry name" value="Kelch motif"/>
    <property type="match status" value="2"/>
</dbReference>
<dbReference type="Gene3D" id="2.120.10.80">
    <property type="entry name" value="Kelch-type beta propeller"/>
    <property type="match status" value="2"/>
</dbReference>
<dbReference type="PANTHER" id="PTHR46344:SF27">
    <property type="entry name" value="KELCH REPEAT SUPERFAMILY PROTEIN"/>
    <property type="match status" value="1"/>
</dbReference>
<dbReference type="OrthoDB" id="6052799at2759"/>
<keyword evidence="1" id="KW-0880">Kelch repeat</keyword>
<dbReference type="SMART" id="SM00612">
    <property type="entry name" value="Kelch"/>
    <property type="match status" value="2"/>
</dbReference>
<keyword evidence="2" id="KW-0677">Repeat</keyword>
<dbReference type="AlphaFoldDB" id="A0A9D3Z5D6"/>
<protein>
    <submittedName>
        <fullName evidence="4">Uncharacterized protein</fullName>
    </submittedName>
</protein>
<comment type="caution">
    <text evidence="4">The sequence shown here is derived from an EMBL/GenBank/DDBJ whole genome shotgun (WGS) entry which is preliminary data.</text>
</comment>
<reference evidence="4" key="1">
    <citation type="journal article" date="2019" name="bioRxiv">
        <title>The Genome of the Zebra Mussel, Dreissena polymorpha: A Resource for Invasive Species Research.</title>
        <authorList>
            <person name="McCartney M.A."/>
            <person name="Auch B."/>
            <person name="Kono T."/>
            <person name="Mallez S."/>
            <person name="Zhang Y."/>
            <person name="Obille A."/>
            <person name="Becker A."/>
            <person name="Abrahante J.E."/>
            <person name="Garbe J."/>
            <person name="Badalamenti J.P."/>
            <person name="Herman A."/>
            <person name="Mangelson H."/>
            <person name="Liachko I."/>
            <person name="Sullivan S."/>
            <person name="Sone E.D."/>
            <person name="Koren S."/>
            <person name="Silverstein K.A.T."/>
            <person name="Beckman K.B."/>
            <person name="Gohl D.M."/>
        </authorList>
    </citation>
    <scope>NUCLEOTIDE SEQUENCE</scope>
    <source>
        <strain evidence="4">Duluth1</strain>
        <tissue evidence="4">Whole animal</tissue>
    </source>
</reference>
<organism evidence="4 5">
    <name type="scientific">Dreissena polymorpha</name>
    <name type="common">Zebra mussel</name>
    <name type="synonym">Mytilus polymorpha</name>
    <dbReference type="NCBI Taxonomy" id="45954"/>
    <lineage>
        <taxon>Eukaryota</taxon>
        <taxon>Metazoa</taxon>
        <taxon>Spiralia</taxon>
        <taxon>Lophotrochozoa</taxon>
        <taxon>Mollusca</taxon>
        <taxon>Bivalvia</taxon>
        <taxon>Autobranchia</taxon>
        <taxon>Heteroconchia</taxon>
        <taxon>Euheterodonta</taxon>
        <taxon>Imparidentia</taxon>
        <taxon>Neoheterodontei</taxon>
        <taxon>Myida</taxon>
        <taxon>Dreissenoidea</taxon>
        <taxon>Dreissenidae</taxon>
        <taxon>Dreissena</taxon>
    </lineage>
</organism>
<evidence type="ECO:0000256" key="1">
    <source>
        <dbReference type="ARBA" id="ARBA00022441"/>
    </source>
</evidence>
<sequence>MSFGTHHGNSLKTKRRQKPPKKSVSADLNSDASSIANDVMDKTHVQQRLYVINRNGTGEAQYILLNDRRDAIESYGVRLETWRAIKGISNFGVIVLNNILYVIGGYDVKNCRHLHRVVKYDPYEFAWSDCAPMIKARAKFGACVIDGKIIVSGGERSDGQASCSCEVYDPDADTWSEGGLMVAPRKNHCCVMADGDMYLAGGDFGLRSHDNLWVYQDGHWVELDMDCPQKMPKCIDRYDICYVGHKIYFVGGVSCKASNTPNDTRFITERGIFSYTPNISTVQKLKAHPQGLHGDMISPWNTRYPSMVRPRHSCAVRAIGKSIYVFGGCHLETGQDVRVCECFNTDKAKWEDEFHFRKGDLSSVTTAVLAVPRRHDEEKINYKLKWVLW</sequence>
<name>A0A9D3Z5D6_DREPO</name>